<organism evidence="1 2">
    <name type="scientific">Methylacidimicrobium cyclopophantes</name>
    <dbReference type="NCBI Taxonomy" id="1041766"/>
    <lineage>
        <taxon>Bacteria</taxon>
        <taxon>Pseudomonadati</taxon>
        <taxon>Verrucomicrobiota</taxon>
        <taxon>Methylacidimicrobium</taxon>
    </lineage>
</organism>
<accession>A0A5E6MPV6</accession>
<proteinExistence type="predicted"/>
<keyword evidence="2" id="KW-1185">Reference proteome</keyword>
<sequence>MWFQQEECPADDEELGRVLLSWLTRKPEELPLESFCEEGGWPGPWEGHVDEIRRSCDRVVAVVSVSFEERVSACCDLGSAKEELGYHGIPRYGRLEIAIDSRTGDRTVRPLP</sequence>
<dbReference type="AlphaFoldDB" id="A0A5E6MPV6"/>
<gene>
    <name evidence="1" type="ORF">MAMC_01668</name>
</gene>
<comment type="caution">
    <text evidence="1">The sequence shown here is derived from an EMBL/GenBank/DDBJ whole genome shotgun (WGS) entry which is preliminary data.</text>
</comment>
<name>A0A5E6MPV6_9BACT</name>
<dbReference type="RefSeq" id="WP_142525629.1">
    <property type="nucleotide sequence ID" value="NZ_CABFUZ020000174.1"/>
</dbReference>
<evidence type="ECO:0008006" key="3">
    <source>
        <dbReference type="Google" id="ProtNLM"/>
    </source>
</evidence>
<reference evidence="1" key="1">
    <citation type="submission" date="2019-09" db="EMBL/GenBank/DDBJ databases">
        <authorList>
            <person name="Cremers G."/>
        </authorList>
    </citation>
    <scope>NUCLEOTIDE SEQUENCE [LARGE SCALE GENOMIC DNA]</scope>
    <source>
        <strain evidence="1">3B</strain>
    </source>
</reference>
<evidence type="ECO:0000313" key="2">
    <source>
        <dbReference type="Proteomes" id="UP000381693"/>
    </source>
</evidence>
<evidence type="ECO:0000313" key="1">
    <source>
        <dbReference type="EMBL" id="VVM07520.1"/>
    </source>
</evidence>
<dbReference type="OrthoDB" id="196897at2"/>
<dbReference type="EMBL" id="CABFUZ020000174">
    <property type="protein sequence ID" value="VVM07520.1"/>
    <property type="molecule type" value="Genomic_DNA"/>
</dbReference>
<dbReference type="Proteomes" id="UP000381693">
    <property type="component" value="Unassembled WGS sequence"/>
</dbReference>
<protein>
    <recommendedName>
        <fullName evidence="3">TIR domain-containing protein</fullName>
    </recommendedName>
</protein>